<gene>
    <name evidence="4" type="ORF">EVEC_LOCUS5880</name>
</gene>
<dbReference type="InterPro" id="IPR004143">
    <property type="entry name" value="BPL_LPL_catalytic"/>
</dbReference>
<dbReference type="GO" id="GO:0005739">
    <property type="term" value="C:mitochondrion"/>
    <property type="evidence" value="ECO:0007669"/>
    <property type="project" value="TreeGrafter"/>
</dbReference>
<evidence type="ECO:0000313" key="4">
    <source>
        <dbReference type="EMBL" id="VDD91129.1"/>
    </source>
</evidence>
<dbReference type="InterPro" id="IPR045864">
    <property type="entry name" value="aa-tRNA-synth_II/BPL/LPL"/>
</dbReference>
<evidence type="ECO:0000313" key="5">
    <source>
        <dbReference type="Proteomes" id="UP000274131"/>
    </source>
</evidence>
<organism evidence="6">
    <name type="scientific">Enterobius vermicularis</name>
    <name type="common">Human pinworm</name>
    <dbReference type="NCBI Taxonomy" id="51028"/>
    <lineage>
        <taxon>Eukaryota</taxon>
        <taxon>Metazoa</taxon>
        <taxon>Ecdysozoa</taxon>
        <taxon>Nematoda</taxon>
        <taxon>Chromadorea</taxon>
        <taxon>Rhabditida</taxon>
        <taxon>Spirurina</taxon>
        <taxon>Oxyuridomorpha</taxon>
        <taxon>Oxyuroidea</taxon>
        <taxon>Oxyuridae</taxon>
        <taxon>Enterobius</taxon>
    </lineage>
</organism>
<dbReference type="PANTHER" id="PTHR12561">
    <property type="entry name" value="LIPOATE-PROTEIN LIGASE"/>
    <property type="match status" value="1"/>
</dbReference>
<dbReference type="AlphaFoldDB" id="A0A0N4V7K3"/>
<dbReference type="UniPathway" id="UPA00537">
    <property type="reaction ID" value="UER00595"/>
</dbReference>
<dbReference type="InterPro" id="IPR004562">
    <property type="entry name" value="LipoylTrfase_LipoateP_Ligase"/>
</dbReference>
<comment type="pathway">
    <text evidence="1">Protein modification; protein lipoylation via exogenous pathway; protein N(6)-(lipoyl)lysine from lipoate: step 2/2.</text>
</comment>
<proteinExistence type="inferred from homology"/>
<dbReference type="CDD" id="cd16443">
    <property type="entry name" value="LplA"/>
    <property type="match status" value="1"/>
</dbReference>
<protein>
    <submittedName>
        <fullName evidence="6">BPL/LPL catalytic domain-containing protein</fullName>
    </submittedName>
</protein>
<comment type="similarity">
    <text evidence="2">Belongs to the LplA family.</text>
</comment>
<sequence>MAGLVHGRQGIRRFLKVIVSRSNCIFENLAFEEWLFRNHNVAADGELVLLWSNSPTVVIGRHQNPWLEANLPFLERNGISLVRRQSGGGAVYHDSGNLNISFLTEHRYHNRKRNLKFLADILNTRYNVKVESNKRDDLLLQPGNRKFSGTAARIARGQAYHHLTLLVKVDKNIVTNASRSVPAAAIGYLTQEDENISVTSVTNSILSELKKDYKECDITFLSIINDDTVFSGVKKNQQLLRSWEWTFGKTPKFEISFKAGKATVEAGIIRSCSFKTDMINQRLPKVLDEISA</sequence>
<keyword evidence="5" id="KW-1185">Reference proteome</keyword>
<dbReference type="Proteomes" id="UP000274131">
    <property type="component" value="Unassembled WGS sequence"/>
</dbReference>
<evidence type="ECO:0000259" key="3">
    <source>
        <dbReference type="PROSITE" id="PS51733"/>
    </source>
</evidence>
<reference evidence="6" key="1">
    <citation type="submission" date="2017-02" db="UniProtKB">
        <authorList>
            <consortium name="WormBaseParasite"/>
        </authorList>
    </citation>
    <scope>IDENTIFICATION</scope>
</reference>
<dbReference type="PANTHER" id="PTHR12561:SF3">
    <property type="entry name" value="LIPOYLTRANSFERASE 1, MITOCHONDRIAL"/>
    <property type="match status" value="1"/>
</dbReference>
<dbReference type="GO" id="GO:0017118">
    <property type="term" value="F:lipoyltransferase activity"/>
    <property type="evidence" value="ECO:0007669"/>
    <property type="project" value="TreeGrafter"/>
</dbReference>
<dbReference type="Gene3D" id="3.30.930.10">
    <property type="entry name" value="Bira Bifunctional Protein, Domain 2"/>
    <property type="match status" value="1"/>
</dbReference>
<feature type="domain" description="BPL/LPL catalytic" evidence="3">
    <location>
        <begin position="42"/>
        <end position="217"/>
    </location>
</feature>
<dbReference type="WBParaSite" id="EVEC_0000627101-mRNA-1">
    <property type="protein sequence ID" value="EVEC_0000627101-mRNA-1"/>
    <property type="gene ID" value="EVEC_0000627101"/>
</dbReference>
<evidence type="ECO:0000256" key="2">
    <source>
        <dbReference type="ARBA" id="ARBA00008242"/>
    </source>
</evidence>
<accession>A0A0N4V7K3</accession>
<dbReference type="PROSITE" id="PS51733">
    <property type="entry name" value="BPL_LPL_CATALYTIC"/>
    <property type="match status" value="1"/>
</dbReference>
<evidence type="ECO:0000313" key="6">
    <source>
        <dbReference type="WBParaSite" id="EVEC_0000627101-mRNA-1"/>
    </source>
</evidence>
<evidence type="ECO:0000256" key="1">
    <source>
        <dbReference type="ARBA" id="ARBA00005085"/>
    </source>
</evidence>
<dbReference type="Pfam" id="PF21948">
    <property type="entry name" value="LplA-B_cat"/>
    <property type="match status" value="1"/>
</dbReference>
<dbReference type="SUPFAM" id="SSF55681">
    <property type="entry name" value="Class II aaRS and biotin synthetases"/>
    <property type="match status" value="1"/>
</dbReference>
<name>A0A0N4V7K3_ENTVE</name>
<dbReference type="OrthoDB" id="201621at2759"/>
<dbReference type="GO" id="GO:0009249">
    <property type="term" value="P:protein lipoylation"/>
    <property type="evidence" value="ECO:0007669"/>
    <property type="project" value="InterPro"/>
</dbReference>
<dbReference type="EMBL" id="UXUI01008299">
    <property type="protein sequence ID" value="VDD91129.1"/>
    <property type="molecule type" value="Genomic_DNA"/>
</dbReference>
<dbReference type="STRING" id="51028.A0A0N4V7K3"/>
<reference evidence="4 5" key="2">
    <citation type="submission" date="2018-10" db="EMBL/GenBank/DDBJ databases">
        <authorList>
            <consortium name="Pathogen Informatics"/>
        </authorList>
    </citation>
    <scope>NUCLEOTIDE SEQUENCE [LARGE SCALE GENOMIC DNA]</scope>
</reference>